<feature type="transmembrane region" description="Helical" evidence="2">
    <location>
        <begin position="129"/>
        <end position="149"/>
    </location>
</feature>
<feature type="transmembrane region" description="Helical" evidence="2">
    <location>
        <begin position="158"/>
        <end position="178"/>
    </location>
</feature>
<dbReference type="Pfam" id="PF08239">
    <property type="entry name" value="SH3_3"/>
    <property type="match status" value="1"/>
</dbReference>
<dbReference type="SUPFAM" id="SSF48452">
    <property type="entry name" value="TPR-like"/>
    <property type="match status" value="1"/>
</dbReference>
<dbReference type="Pfam" id="PF00515">
    <property type="entry name" value="TPR_1"/>
    <property type="match status" value="1"/>
</dbReference>
<dbReference type="Gene3D" id="1.25.40.10">
    <property type="entry name" value="Tetratricopeptide repeat domain"/>
    <property type="match status" value="1"/>
</dbReference>
<comment type="caution">
    <text evidence="5">The sequence shown here is derived from an EMBL/GenBank/DDBJ whole genome shotgun (WGS) entry which is preliminary data.</text>
</comment>
<evidence type="ECO:0000259" key="4">
    <source>
        <dbReference type="SMART" id="SM00287"/>
    </source>
</evidence>
<feature type="signal peptide" evidence="3">
    <location>
        <begin position="1"/>
        <end position="18"/>
    </location>
</feature>
<reference evidence="6" key="1">
    <citation type="journal article" date="2019" name="Int. J. Syst. Evol. Microbiol.">
        <title>The Global Catalogue of Microorganisms (GCM) 10K type strain sequencing project: providing services to taxonomists for standard genome sequencing and annotation.</title>
        <authorList>
            <consortium name="The Broad Institute Genomics Platform"/>
            <consortium name="The Broad Institute Genome Sequencing Center for Infectious Disease"/>
            <person name="Wu L."/>
            <person name="Ma J."/>
        </authorList>
    </citation>
    <scope>NUCLEOTIDE SEQUENCE [LARGE SCALE GENOMIC DNA]</scope>
    <source>
        <strain evidence="6">CECT 9128</strain>
    </source>
</reference>
<keyword evidence="3" id="KW-0732">Signal</keyword>
<dbReference type="PROSITE" id="PS50293">
    <property type="entry name" value="TPR_REGION"/>
    <property type="match status" value="1"/>
</dbReference>
<keyword evidence="2" id="KW-1133">Transmembrane helix</keyword>
<dbReference type="Proteomes" id="UP001595793">
    <property type="component" value="Unassembled WGS sequence"/>
</dbReference>
<feature type="chain" id="PRO_5046280261" evidence="3">
    <location>
        <begin position="19"/>
        <end position="249"/>
    </location>
</feature>
<dbReference type="Gene3D" id="2.30.30.40">
    <property type="entry name" value="SH3 Domains"/>
    <property type="match status" value="1"/>
</dbReference>
<feature type="domain" description="SH3b" evidence="4">
    <location>
        <begin position="187"/>
        <end position="249"/>
    </location>
</feature>
<dbReference type="SMART" id="SM00028">
    <property type="entry name" value="TPR"/>
    <property type="match status" value="2"/>
</dbReference>
<dbReference type="SMART" id="SM00287">
    <property type="entry name" value="SH3b"/>
    <property type="match status" value="1"/>
</dbReference>
<evidence type="ECO:0000313" key="5">
    <source>
        <dbReference type="EMBL" id="MFC4026409.1"/>
    </source>
</evidence>
<sequence length="249" mass="28440">MKKIFFIILVFCTTVGFAQSESIFENANKQYADGNYEQAIKAYEKILDEGEASVSVYYNLGNAHYKLNHIAPSIFYYEKALQLKPNDADVKNNIQFARNMAMDDIETIEQTGVSKTVNNLISTFSFNTWGIIAIGFMMLFVVLFLLYYYGRSVLLKRVLFATAVVCIICSVISVIFAFNQQNLQLDNNYAIVFSAEADVRSEPNLRGEPSFVLHEGTKTKLLENYQEWYKIELADGKQGWIKKDSIKEL</sequence>
<dbReference type="PROSITE" id="PS50005">
    <property type="entry name" value="TPR"/>
    <property type="match status" value="1"/>
</dbReference>
<evidence type="ECO:0000256" key="3">
    <source>
        <dbReference type="SAM" id="SignalP"/>
    </source>
</evidence>
<evidence type="ECO:0000256" key="1">
    <source>
        <dbReference type="PROSITE-ProRule" id="PRU00339"/>
    </source>
</evidence>
<dbReference type="InterPro" id="IPR011990">
    <property type="entry name" value="TPR-like_helical_dom_sf"/>
</dbReference>
<dbReference type="EMBL" id="JBHSAS010000006">
    <property type="protein sequence ID" value="MFC4026409.1"/>
    <property type="molecule type" value="Genomic_DNA"/>
</dbReference>
<accession>A0ABV8H6M3</accession>
<keyword evidence="1" id="KW-0802">TPR repeat</keyword>
<keyword evidence="2" id="KW-0472">Membrane</keyword>
<feature type="repeat" description="TPR" evidence="1">
    <location>
        <begin position="54"/>
        <end position="87"/>
    </location>
</feature>
<gene>
    <name evidence="5" type="ORF">ACFOS1_03260</name>
</gene>
<protein>
    <submittedName>
        <fullName evidence="5">Tetratricopeptide repeat protein</fullName>
    </submittedName>
</protein>
<evidence type="ECO:0000256" key="2">
    <source>
        <dbReference type="SAM" id="Phobius"/>
    </source>
</evidence>
<proteinExistence type="predicted"/>
<dbReference type="InterPro" id="IPR003646">
    <property type="entry name" value="SH3-like_bac-type"/>
</dbReference>
<keyword evidence="6" id="KW-1185">Reference proteome</keyword>
<keyword evidence="2" id="KW-0812">Transmembrane</keyword>
<name>A0ABV8H6M3_9FLAO</name>
<organism evidence="5 6">
    <name type="scientific">Zunongwangia endophytica</name>
    <dbReference type="NCBI Taxonomy" id="1808945"/>
    <lineage>
        <taxon>Bacteria</taxon>
        <taxon>Pseudomonadati</taxon>
        <taxon>Bacteroidota</taxon>
        <taxon>Flavobacteriia</taxon>
        <taxon>Flavobacteriales</taxon>
        <taxon>Flavobacteriaceae</taxon>
        <taxon>Zunongwangia</taxon>
    </lineage>
</organism>
<evidence type="ECO:0000313" key="6">
    <source>
        <dbReference type="Proteomes" id="UP001595793"/>
    </source>
</evidence>
<dbReference type="InterPro" id="IPR019734">
    <property type="entry name" value="TPR_rpt"/>
</dbReference>
<dbReference type="RefSeq" id="WP_290236232.1">
    <property type="nucleotide sequence ID" value="NZ_JAUFPZ010000002.1"/>
</dbReference>